<dbReference type="GO" id="GO:0007156">
    <property type="term" value="P:homophilic cell adhesion via plasma membrane adhesion molecules"/>
    <property type="evidence" value="ECO:0007669"/>
    <property type="project" value="InterPro"/>
</dbReference>
<dbReference type="AlphaFoldDB" id="A0A850NJ70"/>
<dbReference type="SMART" id="SM00112">
    <property type="entry name" value="CA"/>
    <property type="match status" value="2"/>
</dbReference>
<evidence type="ECO:0000313" key="4">
    <source>
        <dbReference type="EMBL" id="NVN18572.1"/>
    </source>
</evidence>
<dbReference type="EMBL" id="WYET01000004">
    <property type="protein sequence ID" value="NVN18572.1"/>
    <property type="molecule type" value="Genomic_DNA"/>
</dbReference>
<keyword evidence="5" id="KW-1185">Reference proteome</keyword>
<dbReference type="RefSeq" id="WP_176620291.1">
    <property type="nucleotide sequence ID" value="NZ_WYET01000004.1"/>
</dbReference>
<keyword evidence="1" id="KW-0812">Transmembrane</keyword>
<keyword evidence="2" id="KW-1133">Transmembrane helix</keyword>
<dbReference type="InterPro" id="IPR005046">
    <property type="entry name" value="DUF285"/>
</dbReference>
<dbReference type="GO" id="GO:0005886">
    <property type="term" value="C:plasma membrane"/>
    <property type="evidence" value="ECO:0007669"/>
    <property type="project" value="UniProtKB-SubCell"/>
</dbReference>
<evidence type="ECO:0000259" key="3">
    <source>
        <dbReference type="PROSITE" id="PS50268"/>
    </source>
</evidence>
<protein>
    <submittedName>
        <fullName evidence="4">BspA family leucine-rich repeat surface protein</fullName>
    </submittedName>
</protein>
<dbReference type="GO" id="GO:0005509">
    <property type="term" value="F:calcium ion binding"/>
    <property type="evidence" value="ECO:0007669"/>
    <property type="project" value="InterPro"/>
</dbReference>
<dbReference type="PROSITE" id="PS50268">
    <property type="entry name" value="CADHERIN_2"/>
    <property type="match status" value="2"/>
</dbReference>
<evidence type="ECO:0000313" key="5">
    <source>
        <dbReference type="Proteomes" id="UP000558089"/>
    </source>
</evidence>
<name>A0A850NJ70_9FLAO</name>
<feature type="domain" description="Cadherin" evidence="3">
    <location>
        <begin position="34"/>
        <end position="134"/>
    </location>
</feature>
<comment type="caution">
    <text evidence="4">The sequence shown here is derived from an EMBL/GenBank/DDBJ whole genome shotgun (WGS) entry which is preliminary data.</text>
</comment>
<dbReference type="PANTHER" id="PTHR24026">
    <property type="entry name" value="FAT ATYPICAL CADHERIN-RELATED"/>
    <property type="match status" value="1"/>
</dbReference>
<dbReference type="Proteomes" id="UP000558089">
    <property type="component" value="Unassembled WGS sequence"/>
</dbReference>
<organism evidence="4 5">
    <name type="scientific">Flagellimonas chongwuensis</name>
    <dbReference type="NCBI Taxonomy" id="2697365"/>
    <lineage>
        <taxon>Bacteria</taxon>
        <taxon>Pseudomonadati</taxon>
        <taxon>Bacteroidota</taxon>
        <taxon>Flavobacteriia</taxon>
        <taxon>Flavobacteriales</taxon>
        <taxon>Flavobacteriaceae</taxon>
        <taxon>Flagellimonas</taxon>
    </lineage>
</organism>
<proteinExistence type="predicted"/>
<dbReference type="InterPro" id="IPR002126">
    <property type="entry name" value="Cadherin-like_dom"/>
</dbReference>
<evidence type="ECO:0000256" key="1">
    <source>
        <dbReference type="ARBA" id="ARBA00022692"/>
    </source>
</evidence>
<dbReference type="SUPFAM" id="SSF49313">
    <property type="entry name" value="Cadherin-like"/>
    <property type="match status" value="2"/>
</dbReference>
<sequence>MKKLLFSILAVAMFWSCGKDDGPTPSVDENSVPVIASKTFTVAETISDTEVIGKVTATDADDDTLTFTIATNSDALFEITAAGDLSLASGKTLDAATKEQHAITVKVDDGEDSASATITIKVTSIAPTNQAPEMTDQNFSILENHVAGESMGAIEATDADGDALTFTMKENDNDLFAVSESGVLTLAEGKTLDYETATSHSITVSVTDSEETVEATITITVEDVAEADPNDKAAFVTTWKTEVDGEEISLYLWNEHTNNFIINWGDGTVEHIDVVPDGELLPHTYDTAGTYSVSIQGELPSISIEVNSRNKLMSIEQWGAISWKSLFGAFSDCENMIYNASDAPDLSNVEDMSEMFINATSFNGDLSGWDTSNITNMSYMFEGATLFDQDLGDWDISSVEFMSDMFDANGMSALNFSNTLIGWAGQEVQPNVTLGAEGLHVCFNDASGLAAFTTLSSEPNNWEFEWDGLKNCN</sequence>
<keyword evidence="2" id="KW-0472">Membrane</keyword>
<dbReference type="PANTHER" id="PTHR24026:SF126">
    <property type="entry name" value="PROTOCADHERIN FAT 4"/>
    <property type="match status" value="1"/>
</dbReference>
<accession>A0A850NJ70</accession>
<reference evidence="4 5" key="1">
    <citation type="submission" date="2020-01" db="EMBL/GenBank/DDBJ databases">
        <title>Draft Genome Analysis of Muricauda sp. HICW Isolated from coastal seawater of PR China.</title>
        <authorList>
            <person name="Chen M.-X."/>
        </authorList>
    </citation>
    <scope>NUCLEOTIDE SEQUENCE [LARGE SCALE GENOMIC DNA]</scope>
    <source>
        <strain evidence="4 5">HICW</strain>
    </source>
</reference>
<dbReference type="Gene3D" id="2.60.40.60">
    <property type="entry name" value="Cadherins"/>
    <property type="match status" value="2"/>
</dbReference>
<dbReference type="Pfam" id="PF00028">
    <property type="entry name" value="Cadherin"/>
    <property type="match status" value="1"/>
</dbReference>
<feature type="domain" description="Cadherin" evidence="3">
    <location>
        <begin position="133"/>
        <end position="231"/>
    </location>
</feature>
<dbReference type="InterPro" id="IPR015919">
    <property type="entry name" value="Cadherin-like_sf"/>
</dbReference>
<dbReference type="Pfam" id="PF03382">
    <property type="entry name" value="DUF285"/>
    <property type="match status" value="1"/>
</dbReference>
<gene>
    <name evidence="4" type="ORF">GUA46_09470</name>
</gene>
<evidence type="ECO:0000256" key="2">
    <source>
        <dbReference type="ARBA" id="ARBA00022989"/>
    </source>
</evidence>
<dbReference type="CDD" id="cd11304">
    <property type="entry name" value="Cadherin_repeat"/>
    <property type="match status" value="2"/>
</dbReference>